<dbReference type="EMBL" id="CP000812">
    <property type="protein sequence ID" value="ABV34370.1"/>
    <property type="molecule type" value="Genomic_DNA"/>
</dbReference>
<dbReference type="InterPro" id="IPR027417">
    <property type="entry name" value="P-loop_NTPase"/>
</dbReference>
<dbReference type="AlphaFoldDB" id="A8F886"/>
<dbReference type="GO" id="GO:0005524">
    <property type="term" value="F:ATP binding"/>
    <property type="evidence" value="ECO:0007669"/>
    <property type="project" value="InterPro"/>
</dbReference>
<dbReference type="SUPFAM" id="SSF46785">
    <property type="entry name" value="Winged helix' DNA-binding domain"/>
    <property type="match status" value="1"/>
</dbReference>
<evidence type="ECO:0000259" key="2">
    <source>
        <dbReference type="Pfam" id="PF21100"/>
    </source>
</evidence>
<proteinExistence type="predicted"/>
<organism evidence="3 4">
    <name type="scientific">Pseudothermotoga lettingae (strain ATCC BAA-301 / DSM 14385 / NBRC 107922 / TMO)</name>
    <name type="common">Thermotoga lettingae</name>
    <dbReference type="NCBI Taxonomy" id="416591"/>
    <lineage>
        <taxon>Bacteria</taxon>
        <taxon>Thermotogati</taxon>
        <taxon>Thermotogota</taxon>
        <taxon>Thermotogae</taxon>
        <taxon>Thermotogales</taxon>
        <taxon>Thermotogaceae</taxon>
        <taxon>Pseudothermotoga</taxon>
    </lineage>
</organism>
<dbReference type="SUPFAM" id="SSF52540">
    <property type="entry name" value="P-loop containing nucleoside triphosphate hydrolases"/>
    <property type="match status" value="1"/>
</dbReference>
<dbReference type="Gene3D" id="1.10.8.60">
    <property type="match status" value="1"/>
</dbReference>
<dbReference type="KEGG" id="tle:Tlet_1816"/>
<dbReference type="Gene3D" id="1.10.10.10">
    <property type="entry name" value="Winged helix-like DNA-binding domain superfamily/Winged helix DNA-binding domain"/>
    <property type="match status" value="1"/>
</dbReference>
<dbReference type="Pfam" id="PF01637">
    <property type="entry name" value="ATPase_2"/>
    <property type="match status" value="1"/>
</dbReference>
<dbReference type="InterPro" id="IPR036388">
    <property type="entry name" value="WH-like_DNA-bd_sf"/>
</dbReference>
<dbReference type="InterPro" id="IPR048907">
    <property type="entry name" value="WHD_MCM_arc"/>
</dbReference>
<dbReference type="PANTHER" id="PTHR34301:SF8">
    <property type="entry name" value="ATPASE DOMAIN-CONTAINING PROTEIN"/>
    <property type="match status" value="1"/>
</dbReference>
<name>A8F886_PSELT</name>
<dbReference type="OrthoDB" id="36748at2"/>
<reference evidence="3 4" key="1">
    <citation type="submission" date="2007-08" db="EMBL/GenBank/DDBJ databases">
        <title>Complete sequence of Thermotoga lettingae TMO.</title>
        <authorList>
            <consortium name="US DOE Joint Genome Institute"/>
            <person name="Copeland A."/>
            <person name="Lucas S."/>
            <person name="Lapidus A."/>
            <person name="Barry K."/>
            <person name="Glavina del Rio T."/>
            <person name="Dalin E."/>
            <person name="Tice H."/>
            <person name="Pitluck S."/>
            <person name="Foster B."/>
            <person name="Bruce D."/>
            <person name="Schmutz J."/>
            <person name="Larimer F."/>
            <person name="Land M."/>
            <person name="Hauser L."/>
            <person name="Kyrpides N."/>
            <person name="Mikhailova N."/>
            <person name="Nelson K."/>
            <person name="Gogarten J.P."/>
            <person name="Noll K."/>
            <person name="Richardson P."/>
        </authorList>
    </citation>
    <scope>NUCLEOTIDE SEQUENCE [LARGE SCALE GENOMIC DNA]</scope>
    <source>
        <strain evidence="4">ATCC BAA-301 / DSM 14385 / NBRC 107922 / TMO</strain>
    </source>
</reference>
<protein>
    <submittedName>
        <fullName evidence="3">ATPase</fullName>
    </submittedName>
</protein>
<dbReference type="Proteomes" id="UP000002016">
    <property type="component" value="Chromosome"/>
</dbReference>
<dbReference type="PANTHER" id="PTHR34301">
    <property type="entry name" value="DNA-BINDING PROTEIN-RELATED"/>
    <property type="match status" value="1"/>
</dbReference>
<dbReference type="Gene3D" id="3.40.50.300">
    <property type="entry name" value="P-loop containing nucleotide triphosphate hydrolases"/>
    <property type="match status" value="1"/>
</dbReference>
<evidence type="ECO:0000259" key="1">
    <source>
        <dbReference type="Pfam" id="PF01637"/>
    </source>
</evidence>
<sequence>MYFSLTPKSSKENLYDREEELSKLSEYSKTGRIILITGIRRIGKTSVLKVFLEQMKDQGHSTVFIDCRVYEKINRFDRISFERKIISEFEDIIQKNRSIFKVITKINVGGVELNFEKLQKDRNLTGYLELINKVMKKKNSRLLIAFDEAQVLRFYGRGGKELLNLMAYIYDNLENIVIVLTGSEIGVLHDFLNLEDANSPLFGRYVHELLLERFQRAESVEFLVEGFKQIGIEPSIGEIEKAVDLLDGIIGYLSIYGYIVSTTKDWGNALQETEKSAIKIVKKELELLRLRSENYISVLKAVGFGAETFSQVKNFVEARFGSITDQTLSNNLNLLQKMGFLEVNYKNGKKIYSISDPMIHRAISD</sequence>
<gene>
    <name evidence="3" type="ordered locus">Tlet_1816</name>
</gene>
<dbReference type="STRING" id="416591.Tlet_1816"/>
<feature type="domain" description="MCM C-terminal" evidence="2">
    <location>
        <begin position="291"/>
        <end position="354"/>
    </location>
</feature>
<accession>A8F886</accession>
<dbReference type="InterPro" id="IPR036390">
    <property type="entry name" value="WH_DNA-bd_sf"/>
</dbReference>
<reference evidence="3 4" key="2">
    <citation type="journal article" date="2009" name="Proc. Natl. Acad. Sci. U.S.A.">
        <title>On the chimeric nature, thermophilic origin, and phylogenetic placement of the Thermotogales.</title>
        <authorList>
            <person name="Zhaxybayeva O."/>
            <person name="Swithers K.S."/>
            <person name="Lapierre P."/>
            <person name="Fournier G.P."/>
            <person name="Bickhart D.M."/>
            <person name="DeBoy R.T."/>
            <person name="Nelson K.E."/>
            <person name="Nesbo C.L."/>
            <person name="Doolittle W.F."/>
            <person name="Gogarten J.P."/>
            <person name="Noll K.M."/>
        </authorList>
    </citation>
    <scope>NUCLEOTIDE SEQUENCE [LARGE SCALE GENOMIC DNA]</scope>
    <source>
        <strain evidence="4">ATCC BAA-301 / DSM 14385 / NBRC 107922 / TMO</strain>
    </source>
</reference>
<dbReference type="RefSeq" id="WP_012003846.1">
    <property type="nucleotide sequence ID" value="NC_009828.1"/>
</dbReference>
<dbReference type="Pfam" id="PF21100">
    <property type="entry name" value="WHD_MCM"/>
    <property type="match status" value="1"/>
</dbReference>
<evidence type="ECO:0000313" key="4">
    <source>
        <dbReference type="Proteomes" id="UP000002016"/>
    </source>
</evidence>
<evidence type="ECO:0000313" key="3">
    <source>
        <dbReference type="EMBL" id="ABV34370.1"/>
    </source>
</evidence>
<dbReference type="InterPro" id="IPR011579">
    <property type="entry name" value="ATPase_dom"/>
</dbReference>
<dbReference type="HOGENOM" id="CLU_061108_0_0_0"/>
<dbReference type="eggNOG" id="COG1672">
    <property type="taxonomic scope" value="Bacteria"/>
</dbReference>
<keyword evidence="4" id="KW-1185">Reference proteome</keyword>
<feature type="domain" description="ATPase" evidence="1">
    <location>
        <begin position="15"/>
        <end position="253"/>
    </location>
</feature>